<gene>
    <name evidence="6" type="ORF">TBH_C1453</name>
</gene>
<reference evidence="6 7" key="1">
    <citation type="journal article" date="2014" name="PLoS ONE">
        <title>Physiological and genomic features of a novel sulfur-oxidizing gammaproteobacterium belonging to a previously uncultivated symbiotic lineage isolated from a hydrothermal vent.</title>
        <authorList>
            <person name="Nunoura T."/>
            <person name="Takaki Y."/>
            <person name="Kazama H."/>
            <person name="Kakuta J."/>
            <person name="Shimamura S."/>
            <person name="Makita H."/>
            <person name="Hirai M."/>
            <person name="Miyazaki M."/>
            <person name="Takai K."/>
        </authorList>
    </citation>
    <scope>NUCLEOTIDE SEQUENCE [LARGE SCALE GENOMIC DNA]</scope>
    <source>
        <strain evidence="6 7">Hiromi1</strain>
    </source>
</reference>
<dbReference type="Pfam" id="PF13442">
    <property type="entry name" value="Cytochrome_CBB3"/>
    <property type="match status" value="1"/>
</dbReference>
<dbReference type="InterPro" id="IPR051459">
    <property type="entry name" value="Cytochrome_c-type_DH"/>
</dbReference>
<dbReference type="Proteomes" id="UP000031631">
    <property type="component" value="Chromosome"/>
</dbReference>
<keyword evidence="3 4" id="KW-0408">Iron</keyword>
<dbReference type="GO" id="GO:0009055">
    <property type="term" value="F:electron transfer activity"/>
    <property type="evidence" value="ECO:0007669"/>
    <property type="project" value="InterPro"/>
</dbReference>
<name>A0A7U6JHJ0_9GAMM</name>
<keyword evidence="1 4" id="KW-0349">Heme</keyword>
<accession>A0A7U6JHJ0</accession>
<dbReference type="KEGG" id="tbn:TBH_C1453"/>
<sequence length="155" mass="17067">MMMTTVLAGALVLSIVALGEMGMMRGPGMMRGGMMNMSMVRHHYVMRNGIDQRYTSQRNPLSFTESNLQEGENLYTSNCAACHGSRGQGDGEAGKNLNPRPANIARFAKMPMASDGYLLWTISEGGVPVGSAMPPFKDSLKQDDIWKIMLYLRQL</sequence>
<dbReference type="InterPro" id="IPR009056">
    <property type="entry name" value="Cyt_c-like_dom"/>
</dbReference>
<evidence type="ECO:0000313" key="7">
    <source>
        <dbReference type="Proteomes" id="UP000031631"/>
    </source>
</evidence>
<evidence type="ECO:0000313" key="6">
    <source>
        <dbReference type="EMBL" id="BAO44376.1"/>
    </source>
</evidence>
<keyword evidence="7" id="KW-1185">Reference proteome</keyword>
<dbReference type="PANTHER" id="PTHR35008">
    <property type="entry name" value="BLL4482 PROTEIN-RELATED"/>
    <property type="match status" value="1"/>
</dbReference>
<dbReference type="PANTHER" id="PTHR35008:SF4">
    <property type="entry name" value="BLL4482 PROTEIN"/>
    <property type="match status" value="1"/>
</dbReference>
<dbReference type="PROSITE" id="PS51007">
    <property type="entry name" value="CYTC"/>
    <property type="match status" value="1"/>
</dbReference>
<dbReference type="GO" id="GO:0046872">
    <property type="term" value="F:metal ion binding"/>
    <property type="evidence" value="ECO:0007669"/>
    <property type="project" value="UniProtKB-KW"/>
</dbReference>
<protein>
    <recommendedName>
        <fullName evidence="5">Cytochrome c domain-containing protein</fullName>
    </recommendedName>
</protein>
<keyword evidence="2 4" id="KW-0479">Metal-binding</keyword>
<evidence type="ECO:0000259" key="5">
    <source>
        <dbReference type="PROSITE" id="PS51007"/>
    </source>
</evidence>
<evidence type="ECO:0000256" key="1">
    <source>
        <dbReference type="ARBA" id="ARBA00022617"/>
    </source>
</evidence>
<dbReference type="Gene3D" id="1.10.760.10">
    <property type="entry name" value="Cytochrome c-like domain"/>
    <property type="match status" value="1"/>
</dbReference>
<organism evidence="6 7">
    <name type="scientific">Thiolapillus brandeum</name>
    <dbReference type="NCBI Taxonomy" id="1076588"/>
    <lineage>
        <taxon>Bacteria</taxon>
        <taxon>Pseudomonadati</taxon>
        <taxon>Pseudomonadota</taxon>
        <taxon>Gammaproteobacteria</taxon>
        <taxon>Chromatiales</taxon>
        <taxon>Sedimenticolaceae</taxon>
        <taxon>Thiolapillus</taxon>
    </lineage>
</organism>
<evidence type="ECO:0000256" key="4">
    <source>
        <dbReference type="PROSITE-ProRule" id="PRU00433"/>
    </source>
</evidence>
<feature type="domain" description="Cytochrome c" evidence="5">
    <location>
        <begin position="66"/>
        <end position="155"/>
    </location>
</feature>
<dbReference type="EMBL" id="AP012273">
    <property type="protein sequence ID" value="BAO44376.1"/>
    <property type="molecule type" value="Genomic_DNA"/>
</dbReference>
<dbReference type="InterPro" id="IPR036909">
    <property type="entry name" value="Cyt_c-like_dom_sf"/>
</dbReference>
<evidence type="ECO:0000256" key="3">
    <source>
        <dbReference type="ARBA" id="ARBA00023004"/>
    </source>
</evidence>
<dbReference type="GO" id="GO:0020037">
    <property type="term" value="F:heme binding"/>
    <property type="evidence" value="ECO:0007669"/>
    <property type="project" value="InterPro"/>
</dbReference>
<dbReference type="SUPFAM" id="SSF46626">
    <property type="entry name" value="Cytochrome c"/>
    <property type="match status" value="1"/>
</dbReference>
<dbReference type="AlphaFoldDB" id="A0A7U6JHJ0"/>
<evidence type="ECO:0000256" key="2">
    <source>
        <dbReference type="ARBA" id="ARBA00022723"/>
    </source>
</evidence>
<proteinExistence type="predicted"/>